<dbReference type="GeneID" id="5976430"/>
<organism evidence="1 2">
    <name type="scientific">Phaeosphaeria nodorum (strain SN15 / ATCC MYA-4574 / FGSC 10173)</name>
    <name type="common">Glume blotch fungus</name>
    <name type="synonym">Parastagonospora nodorum</name>
    <dbReference type="NCBI Taxonomy" id="321614"/>
    <lineage>
        <taxon>Eukaryota</taxon>
        <taxon>Fungi</taxon>
        <taxon>Dikarya</taxon>
        <taxon>Ascomycota</taxon>
        <taxon>Pezizomycotina</taxon>
        <taxon>Dothideomycetes</taxon>
        <taxon>Pleosporomycetidae</taxon>
        <taxon>Pleosporales</taxon>
        <taxon>Pleosporineae</taxon>
        <taxon>Phaeosphaeriaceae</taxon>
        <taxon>Parastagonospora</taxon>
    </lineage>
</organism>
<name>Q0UG84_PHANO</name>
<dbReference type="RefSeq" id="XP_001799529.1">
    <property type="nucleotide sequence ID" value="XM_001799477.1"/>
</dbReference>
<gene>
    <name evidence="1" type="ORF">SNOG_09230</name>
</gene>
<dbReference type="KEGG" id="pno:SNOG_09230"/>
<sequence length="83" mass="9565">MTHQVLQSSKYLATQYFEKISIALEAKPSEACTLDFFPSMVMWSFARKTGGDEIFHAPRLDPSSKETSKFQSRKHFRGYVDNL</sequence>
<protein>
    <submittedName>
        <fullName evidence="1">Uncharacterized protein</fullName>
    </submittedName>
</protein>
<proteinExistence type="predicted"/>
<reference evidence="2" key="1">
    <citation type="journal article" date="2007" name="Plant Cell">
        <title>Dothideomycete-plant interactions illuminated by genome sequencing and EST analysis of the wheat pathogen Stagonospora nodorum.</title>
        <authorList>
            <person name="Hane J.K."/>
            <person name="Lowe R.G."/>
            <person name="Solomon P.S."/>
            <person name="Tan K.C."/>
            <person name="Schoch C.L."/>
            <person name="Spatafora J.W."/>
            <person name="Crous P.W."/>
            <person name="Kodira C."/>
            <person name="Birren B.W."/>
            <person name="Galagan J.E."/>
            <person name="Torriani S.F."/>
            <person name="McDonald B.A."/>
            <person name="Oliver R.P."/>
        </authorList>
    </citation>
    <scope>NUCLEOTIDE SEQUENCE [LARGE SCALE GENOMIC DNA]</scope>
    <source>
        <strain evidence="2">SN15 / ATCC MYA-4574 / FGSC 10173</strain>
    </source>
</reference>
<evidence type="ECO:0000313" key="1">
    <source>
        <dbReference type="EMBL" id="EAT83422.1"/>
    </source>
</evidence>
<accession>Q0UG84</accession>
<dbReference type="EMBL" id="CH445338">
    <property type="protein sequence ID" value="EAT83422.1"/>
    <property type="molecule type" value="Genomic_DNA"/>
</dbReference>
<dbReference type="AlphaFoldDB" id="Q0UG84"/>
<dbReference type="Proteomes" id="UP000001055">
    <property type="component" value="Unassembled WGS sequence"/>
</dbReference>
<evidence type="ECO:0000313" key="2">
    <source>
        <dbReference type="Proteomes" id="UP000001055"/>
    </source>
</evidence>
<dbReference type="InParanoid" id="Q0UG84"/>